<dbReference type="EMBL" id="CP136426">
    <property type="protein sequence ID" value="WOC52424.1"/>
    <property type="molecule type" value="Genomic_DNA"/>
</dbReference>
<dbReference type="AlphaFoldDB" id="A0AAU0F3M5"/>
<reference evidence="1" key="1">
    <citation type="submission" date="2023-10" db="EMBL/GenBank/DDBJ databases">
        <title>Characterization and whole genome sequencing of a novel strain of Bergeyella porcorum QD2021 isolated from pig.</title>
        <authorList>
            <person name="Liu G."/>
            <person name="Chen C."/>
            <person name="Han X."/>
        </authorList>
    </citation>
    <scope>NUCLEOTIDE SEQUENCE</scope>
    <source>
        <strain evidence="1">QD2021</strain>
    </source>
</reference>
<evidence type="ECO:0000313" key="1">
    <source>
        <dbReference type="EMBL" id="WOC52424.1"/>
    </source>
</evidence>
<sequence>MIFINFLALPSIAKVLDFELPQTNMVFTEEEESHSSATSLFEKNIPKTLMVHEFLKFFPAVEIANISFPEWVETTNLSPYLSIVSPPPEF</sequence>
<name>A0AAU0F3M5_9FLAO</name>
<dbReference type="Proteomes" id="UP001432059">
    <property type="component" value="Chromosome"/>
</dbReference>
<dbReference type="KEGG" id="bpor:BPO_1777"/>
<gene>
    <name evidence="1" type="ORF">BPO_1777</name>
</gene>
<accession>A0AAU0F3M5</accession>
<evidence type="ECO:0000313" key="2">
    <source>
        <dbReference type="Proteomes" id="UP001432059"/>
    </source>
</evidence>
<proteinExistence type="predicted"/>
<keyword evidence="2" id="KW-1185">Reference proteome</keyword>
<protein>
    <submittedName>
        <fullName evidence="1">Uncharacterized protein</fullName>
    </submittedName>
</protein>
<organism evidence="1 2">
    <name type="scientific">Bergeyella porcorum</name>
    <dbReference type="NCBI Taxonomy" id="1735111"/>
    <lineage>
        <taxon>Bacteria</taxon>
        <taxon>Pseudomonadati</taxon>
        <taxon>Bacteroidota</taxon>
        <taxon>Flavobacteriia</taxon>
        <taxon>Flavobacteriales</taxon>
        <taxon>Weeksellaceae</taxon>
        <taxon>Bergeyella</taxon>
    </lineage>
</organism>